<feature type="compositionally biased region" description="Basic and acidic residues" evidence="2">
    <location>
        <begin position="750"/>
        <end position="780"/>
    </location>
</feature>
<proteinExistence type="predicted"/>
<dbReference type="Proteomes" id="UP001642484">
    <property type="component" value="Unassembled WGS sequence"/>
</dbReference>
<feature type="region of interest" description="Disordered" evidence="2">
    <location>
        <begin position="720"/>
        <end position="840"/>
    </location>
</feature>
<keyword evidence="1" id="KW-0479">Metal-binding</keyword>
<reference evidence="4 5" key="1">
    <citation type="submission" date="2024-02" db="EMBL/GenBank/DDBJ databases">
        <authorList>
            <person name="Chen Y."/>
            <person name="Shah S."/>
            <person name="Dougan E. K."/>
            <person name="Thang M."/>
            <person name="Chan C."/>
        </authorList>
    </citation>
    <scope>NUCLEOTIDE SEQUENCE [LARGE SCALE GENOMIC DNA]</scope>
</reference>
<evidence type="ECO:0000256" key="2">
    <source>
        <dbReference type="SAM" id="MobiDB-lite"/>
    </source>
</evidence>
<feature type="region of interest" description="Disordered" evidence="2">
    <location>
        <begin position="463"/>
        <end position="497"/>
    </location>
</feature>
<keyword evidence="5" id="KW-1185">Reference proteome</keyword>
<feature type="region of interest" description="Disordered" evidence="2">
    <location>
        <begin position="1"/>
        <end position="93"/>
    </location>
</feature>
<dbReference type="InterPro" id="IPR001878">
    <property type="entry name" value="Znf_CCHC"/>
</dbReference>
<feature type="compositionally biased region" description="Basic and acidic residues" evidence="2">
    <location>
        <begin position="799"/>
        <end position="820"/>
    </location>
</feature>
<feature type="compositionally biased region" description="Basic and acidic residues" evidence="2">
    <location>
        <begin position="831"/>
        <end position="840"/>
    </location>
</feature>
<feature type="region of interest" description="Disordered" evidence="2">
    <location>
        <begin position="1601"/>
        <end position="1634"/>
    </location>
</feature>
<feature type="compositionally biased region" description="Basic and acidic residues" evidence="2">
    <location>
        <begin position="33"/>
        <end position="47"/>
    </location>
</feature>
<comment type="caution">
    <text evidence="4">The sequence shown here is derived from an EMBL/GenBank/DDBJ whole genome shotgun (WGS) entry which is preliminary data.</text>
</comment>
<dbReference type="InterPro" id="IPR036875">
    <property type="entry name" value="Znf_CCHC_sf"/>
</dbReference>
<gene>
    <name evidence="4" type="ORF">CCMP2556_LOCUS50802</name>
</gene>
<keyword evidence="1" id="KW-0862">Zinc</keyword>
<sequence>MEDEWDQLFHNHGVAQQPPDKSDAAQSIPPDTSSEKSFTEALEHTLSEDDDWDEAFQKEIQVSQEEENEVEETCGLRAESESESEASSSSTSGSSLRFLTTWWAQTLFKAVTGLQLSWPRKRSSPLRVISGCTGCSAEAAVLKALGVDFTILSASEISKSYRDFCEANYPGRIDHFFESIEDQIRTGKPCATCAASLMGDVLACDPDEVLRQRGLEVDILMTGSAESDLGDGGSSFGSNGPPPEWDGESLAFQDYAIKAAEVLSTILQQKKKTYMQTLKAKKAKELSRGYSNTFKGKTKSFTMVGHNAPFKEGNYRMTVEELKKVTKCAICRKPGHWHKECPDKDRDRGAPKEAHVLEEAIFCSHLEEHPGEGAFLPGGERLSDEISADVPGHGGPGSSDRRLMAPHVESAYMAELQGDPWEGPREEAHFPSLWGWNRLLRKLLYVTQGLNVLLENLMKRPTEARDLHPPRHRLPDPEEERAPAPRTPTRTTSEASWERMSLNSELLQASPGSSQGDVTQLLEEMKEIVGPPPKCGHGRLCRLFLSHTAKNNRRAFTTTYEEGSPIVVHHTAGMIKVEESQLSGRKLKRLLRQGQGALAEAHQMWQNLMTCLQEPEGPNPFDQYPTALVDHILKAYKASISYTEELYVSHTDDLFKESYQVDRLMEIMERMDYRKKTLMLNDLYLLNDQFMDFLTDIVNTQKEIQNHKIRNYIILDEKPPAIENAPLPEQEEDRDRPDGEEPPPPKKPRYRIEGKTAETEVEFKPEERETALEGDLDHPEPMSMSPRMDDYTPTEPGDQDPHEERERRMIEDEDNHKPPERPTSPRSTPVIRERVEDPEPPVKRIRTEALELMYQELVRLRPQKGKEIVLNKLPAKKKEKFLKAILKEVTNNLSSGTTTLFKSKDKKVTNQPLSERFLQLAKKHSQGGYLLFYYHQDLETSDHKQDITIAGWKSYKLKRCTVNTLSAECQSMLQGIGNLHWHRFLLAELFDVNLQIDKWESQLASFPFIAATDSKSLYDTMTKCRNTSAHIDDKRTGIDLTILKSDLAHSSGQVRFLELMRQQKWQKGGYWVITFKMNSDLWIKILRSRNVAMRKEQRALAASSGLTDHSAAECGMNALVEFGPMQMLVEVGQELHQDLARAYVKCCQEQIGPEDPLVEHQLDSAMSSMSARVLEDKVKETGVRLRVISIASAMLEYCAYLWATFLFALQRMWSSSESIVQPIAFIVRLRYDETPTRVRVQDSTDEIVNLESASLQQLAEAMPSEAASLHAKIMQVEMSLSMLLYNSRAKQFNAVQGIMPTTLFAVQSTTGQNTLKCLEQVLRSIPGLKDVADDPNWTFSLRHTCTDKYAANISAERGLSEIWSKQPLVHLFCDIHKLYNATKSSMSVADADASGLLALTLGWSESGSVATFRQALCKIFSRKLVVYYSGEAPIDVPRSKAAKYKEDLFNLFLPLTGVSPARAKQHEVRRFVIQRLMNGHLYRTDEVQHYCKYNCCENAEATLRTFAVWCCWALVPCQAPVFPRSRWTRWDAAIDWAGLIEGCHGLLSQLIAEVTGAPTSENIETSAFTEPEPQKMVEDGEMNRDEWDALFAVSFDQQLSAPVPAPAPRASESGPVQQEEPVGDEPEDWAKKKQQSKKKAALWLQSRPFHRLAIIKPVAALLLSLMYKFLQLGGPSFEKKQQVKVASGKQQEKSFPVLEALRGKDVEKTLNGMLGLLYAQPEGIVPEAYTAKLKSQKFRMVSAGMTSIHILLRLPRSTCPFLVFAALEDGGAKRLLDVPSCMHDALADKLLKKYVQCEIEKFLQDYTDQVKSEGSTEAMSNLSALLAEVRQDAVLAKSYVTEVFMLKGLKQLAGAKDSGDEAAVAKALGTLKQEQSFISSNGLGVSTLDIAPCLMQLTQKALQ</sequence>
<evidence type="ECO:0000313" key="5">
    <source>
        <dbReference type="Proteomes" id="UP001642484"/>
    </source>
</evidence>
<name>A0ABP0S9T7_9DINO</name>
<dbReference type="EMBL" id="CAXAMN010027173">
    <property type="protein sequence ID" value="CAK9109111.1"/>
    <property type="molecule type" value="Genomic_DNA"/>
</dbReference>
<dbReference type="SUPFAM" id="SSF57756">
    <property type="entry name" value="Retrovirus zinc finger-like domains"/>
    <property type="match status" value="1"/>
</dbReference>
<feature type="compositionally biased region" description="Basic and acidic residues" evidence="2">
    <location>
        <begin position="463"/>
        <end position="483"/>
    </location>
</feature>
<dbReference type="Gene3D" id="4.10.60.10">
    <property type="entry name" value="Zinc finger, CCHC-type"/>
    <property type="match status" value="1"/>
</dbReference>
<organism evidence="4 5">
    <name type="scientific">Durusdinium trenchii</name>
    <dbReference type="NCBI Taxonomy" id="1381693"/>
    <lineage>
        <taxon>Eukaryota</taxon>
        <taxon>Sar</taxon>
        <taxon>Alveolata</taxon>
        <taxon>Dinophyceae</taxon>
        <taxon>Suessiales</taxon>
        <taxon>Symbiodiniaceae</taxon>
        <taxon>Durusdinium</taxon>
    </lineage>
</organism>
<feature type="domain" description="CCHC-type" evidence="3">
    <location>
        <begin position="327"/>
        <end position="343"/>
    </location>
</feature>
<evidence type="ECO:0000256" key="1">
    <source>
        <dbReference type="PROSITE-ProRule" id="PRU00047"/>
    </source>
</evidence>
<evidence type="ECO:0000259" key="3">
    <source>
        <dbReference type="PROSITE" id="PS50158"/>
    </source>
</evidence>
<evidence type="ECO:0000313" key="4">
    <source>
        <dbReference type="EMBL" id="CAK9109111.1"/>
    </source>
</evidence>
<accession>A0ABP0S9T7</accession>
<dbReference type="PROSITE" id="PS50158">
    <property type="entry name" value="ZF_CCHC"/>
    <property type="match status" value="1"/>
</dbReference>
<protein>
    <recommendedName>
        <fullName evidence="3">CCHC-type domain-containing protein</fullName>
    </recommendedName>
</protein>
<keyword evidence="1" id="KW-0863">Zinc-finger</keyword>